<feature type="domain" description="YDG" evidence="1">
    <location>
        <begin position="142"/>
        <end position="216"/>
    </location>
</feature>
<protein>
    <recommendedName>
        <fullName evidence="5">MBG domain-containing protein</fullName>
    </recommendedName>
</protein>
<gene>
    <name evidence="3" type="ORF">ASR47_10249</name>
</gene>
<feature type="domain" description="YDG" evidence="1">
    <location>
        <begin position="224"/>
        <end position="300"/>
    </location>
</feature>
<sequence>MSNGSAGLCSYGNGKTVKVEGIVLIGTDAGNYTLTSNAASTTADISRAAINAVTGITAGSKTYDGTTAATVNTSAAAFNGMVTGDSLNASASGTFANKNAATGKTVSVSGIALGGADAGNYTLASNTASTTADISRAAINGVTGIKAGSKVYDGTTAATVSTGSAVFAGMVAGDSLSASASGAFVDKNAAKGKTVNVSGIALSGFDAGNYTLVSNQARATANITPASLVVAATGANRVYDTTSNASVALSDNRIAGDVLSISNTGASFATKNAGVNKTVTVSGIALGGADAGNYVVNTTASTTATIGQAALSVRVDSAAKNQGSANPAFTASYTGLLGADTVVGEVGGNLAFTTDATAGSVVGAYAVSAGGQTAVNYALAYTPGVLTVNPNQAPPVAAPTPALQAALSSALGTLAVAASQGDMVQANTPPALPATQDAVTGKDDAAVATTQALAFASRAAPVLQVQAGPVVNTNVVPGLRLSVVGAGLRMPAGVGDSASVESE</sequence>
<dbReference type="PATRIC" id="fig|1747903.4.peg.4757"/>
<comment type="caution">
    <text evidence="3">The sequence shown here is derived from an EMBL/GenBank/DDBJ whole genome shotgun (WGS) entry which is preliminary data.</text>
</comment>
<dbReference type="InterPro" id="IPR041248">
    <property type="entry name" value="YDG"/>
</dbReference>
<evidence type="ECO:0000313" key="4">
    <source>
        <dbReference type="Proteomes" id="UP000092713"/>
    </source>
</evidence>
<dbReference type="STRING" id="1747903.ASR47_10249"/>
<dbReference type="Proteomes" id="UP000092713">
    <property type="component" value="Unassembled WGS sequence"/>
</dbReference>
<feature type="domain" description="YDG" evidence="1">
    <location>
        <begin position="53"/>
        <end position="128"/>
    </location>
</feature>
<organism evidence="3 4">
    <name type="scientific">Janthinobacterium psychrotolerans</name>
    <dbReference type="NCBI Taxonomy" id="1747903"/>
    <lineage>
        <taxon>Bacteria</taxon>
        <taxon>Pseudomonadati</taxon>
        <taxon>Pseudomonadota</taxon>
        <taxon>Betaproteobacteria</taxon>
        <taxon>Burkholderiales</taxon>
        <taxon>Oxalobacteraceae</taxon>
        <taxon>Janthinobacterium</taxon>
    </lineage>
</organism>
<accession>A0A1A7C8J2</accession>
<dbReference type="Pfam" id="PF18676">
    <property type="entry name" value="MBG_2"/>
    <property type="match status" value="1"/>
</dbReference>
<evidence type="ECO:0000259" key="1">
    <source>
        <dbReference type="Pfam" id="PF18657"/>
    </source>
</evidence>
<dbReference type="InterPro" id="IPR041286">
    <property type="entry name" value="MBG_2"/>
</dbReference>
<feature type="domain" description="MBG" evidence="2">
    <location>
        <begin position="311"/>
        <end position="387"/>
    </location>
</feature>
<proteinExistence type="predicted"/>
<evidence type="ECO:0000313" key="3">
    <source>
        <dbReference type="EMBL" id="OBV41090.1"/>
    </source>
</evidence>
<dbReference type="AlphaFoldDB" id="A0A1A7C8J2"/>
<name>A0A1A7C8J2_9BURK</name>
<keyword evidence="4" id="KW-1185">Reference proteome</keyword>
<reference evidence="3 4" key="1">
    <citation type="submission" date="2016-04" db="EMBL/GenBank/DDBJ databases">
        <title>Draft genome sequence of Janthinobacterium psychrotolerans sp. nov., isolated from freshwater sediments in Denmark.</title>
        <authorList>
            <person name="Gong X."/>
            <person name="Skrivergaard S."/>
            <person name="Korsgaard B.S."/>
            <person name="Schreiber L."/>
            <person name="Marshall I.P."/>
            <person name="Finster K."/>
            <person name="Schramm A."/>
        </authorList>
    </citation>
    <scope>NUCLEOTIDE SEQUENCE [LARGE SCALE GENOMIC DNA]</scope>
    <source>
        <strain evidence="3 4">S3-2</strain>
    </source>
</reference>
<evidence type="ECO:0000259" key="2">
    <source>
        <dbReference type="Pfam" id="PF18676"/>
    </source>
</evidence>
<dbReference type="EMBL" id="LOCQ01000039">
    <property type="protein sequence ID" value="OBV41090.1"/>
    <property type="molecule type" value="Genomic_DNA"/>
</dbReference>
<evidence type="ECO:0008006" key="5">
    <source>
        <dbReference type="Google" id="ProtNLM"/>
    </source>
</evidence>
<dbReference type="Pfam" id="PF18657">
    <property type="entry name" value="YDG"/>
    <property type="match status" value="3"/>
</dbReference>
<dbReference type="Gene3D" id="3.30.160.710">
    <property type="match status" value="1"/>
</dbReference>